<dbReference type="AlphaFoldDB" id="A0A2C5XJ08"/>
<evidence type="ECO:0000256" key="6">
    <source>
        <dbReference type="SAM" id="MobiDB-lite"/>
    </source>
</evidence>
<feature type="compositionally biased region" description="Polar residues" evidence="6">
    <location>
        <begin position="30"/>
        <end position="52"/>
    </location>
</feature>
<comment type="subcellular location">
    <subcellularLocation>
        <location evidence="1">Cell membrane</location>
        <topology evidence="1">Multi-pass membrane protein</topology>
    </subcellularLocation>
</comment>
<reference evidence="9 10" key="1">
    <citation type="journal article" date="2013" name="Fungal Biol.">
        <title>Analysis of microsatellite markers in the genome of the plant pathogen Ceratocystis fimbriata.</title>
        <authorList>
            <person name="Simpson M.C."/>
            <person name="Wilken P.M."/>
            <person name="Coetzee M.P."/>
            <person name="Wingfield M.J."/>
            <person name="Wingfield B.D."/>
        </authorList>
    </citation>
    <scope>NUCLEOTIDE SEQUENCE [LARGE SCALE GENOMIC DNA]</scope>
    <source>
        <strain evidence="9 10">CBS 114723</strain>
    </source>
</reference>
<evidence type="ECO:0000313" key="9">
    <source>
        <dbReference type="EMBL" id="PHH55833.1"/>
    </source>
</evidence>
<gene>
    <name evidence="9" type="ORF">CFIMG_002633RA</name>
</gene>
<proteinExistence type="predicted"/>
<sequence>MGTPSVSASVSASKRPASLSCEGGRAAPANETTNILHHNSSDNNLNYQTSAPGTRHLSLENVSRRRPAVNARQGDRDSQSPGSGSGGLAGPASSTSENEDDSDDEKAGLLDKVRTAFRPVELENKGSVARDHLAIERTFLAWLRTSLAFASIGIAVTQLFRLNTSLADNEGSLPDPRLSRLRHIGKPLGATFLAISIVILMLGYQRYSMATSWVIKGKFPASRATILLVAIVTFGLMLTSLAVVILVHPKIKRV</sequence>
<dbReference type="InterPro" id="IPR003807">
    <property type="entry name" value="DUF202"/>
</dbReference>
<keyword evidence="4 7" id="KW-1133">Transmembrane helix</keyword>
<organism evidence="9 10">
    <name type="scientific">Ceratocystis fimbriata CBS 114723</name>
    <dbReference type="NCBI Taxonomy" id="1035309"/>
    <lineage>
        <taxon>Eukaryota</taxon>
        <taxon>Fungi</taxon>
        <taxon>Dikarya</taxon>
        <taxon>Ascomycota</taxon>
        <taxon>Pezizomycotina</taxon>
        <taxon>Sordariomycetes</taxon>
        <taxon>Hypocreomycetidae</taxon>
        <taxon>Microascales</taxon>
        <taxon>Ceratocystidaceae</taxon>
        <taxon>Ceratocystis</taxon>
    </lineage>
</organism>
<dbReference type="Pfam" id="PF02656">
    <property type="entry name" value="DUF202"/>
    <property type="match status" value="1"/>
</dbReference>
<dbReference type="EMBL" id="APWK03000007">
    <property type="protein sequence ID" value="PHH55833.1"/>
    <property type="molecule type" value="Genomic_DNA"/>
</dbReference>
<dbReference type="Proteomes" id="UP000222788">
    <property type="component" value="Unassembled WGS sequence"/>
</dbReference>
<keyword evidence="2" id="KW-1003">Cell membrane</keyword>
<dbReference type="InterPro" id="IPR052053">
    <property type="entry name" value="IM_YidH-like"/>
</dbReference>
<feature type="region of interest" description="Disordered" evidence="6">
    <location>
        <begin position="1"/>
        <end position="105"/>
    </location>
</feature>
<dbReference type="OrthoDB" id="199599at2759"/>
<dbReference type="GO" id="GO:0005886">
    <property type="term" value="C:plasma membrane"/>
    <property type="evidence" value="ECO:0007669"/>
    <property type="project" value="UniProtKB-SubCell"/>
</dbReference>
<evidence type="ECO:0000256" key="5">
    <source>
        <dbReference type="ARBA" id="ARBA00023136"/>
    </source>
</evidence>
<evidence type="ECO:0000256" key="4">
    <source>
        <dbReference type="ARBA" id="ARBA00022989"/>
    </source>
</evidence>
<feature type="domain" description="DUF202" evidence="8">
    <location>
        <begin position="130"/>
        <end position="207"/>
    </location>
</feature>
<accession>A0A2C5XJ08</accession>
<keyword evidence="5 7" id="KW-0472">Membrane</keyword>
<dbReference type="PANTHER" id="PTHR34187">
    <property type="entry name" value="FGR18P"/>
    <property type="match status" value="1"/>
</dbReference>
<dbReference type="PANTHER" id="PTHR34187:SF2">
    <property type="entry name" value="DUF202 DOMAIN-CONTAINING PROTEIN"/>
    <property type="match status" value="1"/>
</dbReference>
<keyword evidence="10" id="KW-1185">Reference proteome</keyword>
<feature type="compositionally biased region" description="Polar residues" evidence="6">
    <location>
        <begin position="1"/>
        <end position="12"/>
    </location>
</feature>
<name>A0A2C5XJ08_9PEZI</name>
<reference evidence="9 10" key="2">
    <citation type="journal article" date="2013" name="IMA Fungus">
        <title>IMA Genome-F 1: Ceratocystis fimbriata: Draft nuclear genome sequence for the plant pathogen, Ceratocystis fimbriata.</title>
        <authorList>
            <person name="Wilken P.M."/>
            <person name="Steenkamp E.T."/>
            <person name="Wingfield M.J."/>
            <person name="de Beer Z.W."/>
            <person name="Wingfield B.D."/>
        </authorList>
    </citation>
    <scope>NUCLEOTIDE SEQUENCE [LARGE SCALE GENOMIC DNA]</scope>
    <source>
        <strain evidence="9 10">CBS 114723</strain>
    </source>
</reference>
<feature type="transmembrane region" description="Helical" evidence="7">
    <location>
        <begin position="187"/>
        <end position="204"/>
    </location>
</feature>
<evidence type="ECO:0000256" key="7">
    <source>
        <dbReference type="SAM" id="Phobius"/>
    </source>
</evidence>
<keyword evidence="3 7" id="KW-0812">Transmembrane</keyword>
<feature type="transmembrane region" description="Helical" evidence="7">
    <location>
        <begin position="224"/>
        <end position="247"/>
    </location>
</feature>
<evidence type="ECO:0000313" key="10">
    <source>
        <dbReference type="Proteomes" id="UP000222788"/>
    </source>
</evidence>
<protein>
    <recommendedName>
        <fullName evidence="8">DUF202 domain-containing protein</fullName>
    </recommendedName>
</protein>
<evidence type="ECO:0000256" key="2">
    <source>
        <dbReference type="ARBA" id="ARBA00022475"/>
    </source>
</evidence>
<evidence type="ECO:0000256" key="3">
    <source>
        <dbReference type="ARBA" id="ARBA00022692"/>
    </source>
</evidence>
<evidence type="ECO:0000256" key="1">
    <source>
        <dbReference type="ARBA" id="ARBA00004651"/>
    </source>
</evidence>
<evidence type="ECO:0000259" key="8">
    <source>
        <dbReference type="Pfam" id="PF02656"/>
    </source>
</evidence>
<comment type="caution">
    <text evidence="9">The sequence shown here is derived from an EMBL/GenBank/DDBJ whole genome shotgun (WGS) entry which is preliminary data.</text>
</comment>